<gene>
    <name evidence="2" type="ORF">MNOR_LOCUS38019</name>
</gene>
<dbReference type="InterPro" id="IPR003598">
    <property type="entry name" value="Ig_sub2"/>
</dbReference>
<sequence>MRKVSWLKKDPESLKMAIKGHNIHEVLEKLFAVVHEEGSDEWTLVVHFAQTRDAGVYECQVNTDPKMSRPINLYVDGPTDHSESKPKVFVANNTASTNNGDLSVRIEGPREHHIEEGSSLRLICLVTSTRGPSTLVYWYHAGTLLDYNSPRGGVRLDVEGSMTRATLIISSVGPGDSGMYSCVPQGSHPAAVLVHVQKGEHKAAIQQSGVSSSRTVSPFSSTCSCLLMLTFLYWCYTERSCHPSSCCIRSVQVTSTVTAARDSSYDVVCRNRVDSNNKLKIKKEYNKTLSCFVYEDTNLNRA</sequence>
<comment type="caution">
    <text evidence="2">The sequence shown here is derived from an EMBL/GenBank/DDBJ whole genome shotgun (WGS) entry which is preliminary data.</text>
</comment>
<reference evidence="2 3" key="1">
    <citation type="submission" date="2024-05" db="EMBL/GenBank/DDBJ databases">
        <authorList>
            <person name="Wallberg A."/>
        </authorList>
    </citation>
    <scope>NUCLEOTIDE SEQUENCE [LARGE SCALE GENOMIC DNA]</scope>
</reference>
<dbReference type="SMART" id="SM00408">
    <property type="entry name" value="IGc2"/>
    <property type="match status" value="1"/>
</dbReference>
<feature type="non-terminal residue" evidence="2">
    <location>
        <position position="302"/>
    </location>
</feature>
<dbReference type="InterPro" id="IPR013783">
    <property type="entry name" value="Ig-like_fold"/>
</dbReference>
<dbReference type="InterPro" id="IPR037448">
    <property type="entry name" value="Zig-8"/>
</dbReference>
<organism evidence="2 3">
    <name type="scientific">Meganyctiphanes norvegica</name>
    <name type="common">Northern krill</name>
    <name type="synonym">Thysanopoda norvegica</name>
    <dbReference type="NCBI Taxonomy" id="48144"/>
    <lineage>
        <taxon>Eukaryota</taxon>
        <taxon>Metazoa</taxon>
        <taxon>Ecdysozoa</taxon>
        <taxon>Arthropoda</taxon>
        <taxon>Crustacea</taxon>
        <taxon>Multicrustacea</taxon>
        <taxon>Malacostraca</taxon>
        <taxon>Eumalacostraca</taxon>
        <taxon>Eucarida</taxon>
        <taxon>Euphausiacea</taxon>
        <taxon>Euphausiidae</taxon>
        <taxon>Meganyctiphanes</taxon>
    </lineage>
</organism>
<evidence type="ECO:0000259" key="1">
    <source>
        <dbReference type="PROSITE" id="PS50835"/>
    </source>
</evidence>
<dbReference type="InterPro" id="IPR036179">
    <property type="entry name" value="Ig-like_dom_sf"/>
</dbReference>
<dbReference type="Gene3D" id="2.60.40.10">
    <property type="entry name" value="Immunoglobulins"/>
    <property type="match status" value="2"/>
</dbReference>
<evidence type="ECO:0000313" key="3">
    <source>
        <dbReference type="Proteomes" id="UP001497623"/>
    </source>
</evidence>
<dbReference type="SUPFAM" id="SSF48726">
    <property type="entry name" value="Immunoglobulin"/>
    <property type="match status" value="2"/>
</dbReference>
<dbReference type="PANTHER" id="PTHR23279:SF41">
    <property type="entry name" value="DEFECTIVE PROBOSCIS EXTENSION RESPONSE 4-RELATED"/>
    <property type="match status" value="1"/>
</dbReference>
<dbReference type="Pfam" id="PF13927">
    <property type="entry name" value="Ig_3"/>
    <property type="match status" value="1"/>
</dbReference>
<accession>A0AAV2SIK5</accession>
<proteinExistence type="predicted"/>
<dbReference type="InterPro" id="IPR003599">
    <property type="entry name" value="Ig_sub"/>
</dbReference>
<evidence type="ECO:0000313" key="2">
    <source>
        <dbReference type="EMBL" id="CAL4206586.1"/>
    </source>
</evidence>
<protein>
    <recommendedName>
        <fullName evidence="1">Ig-like domain-containing protein</fullName>
    </recommendedName>
</protein>
<dbReference type="PANTHER" id="PTHR23279">
    <property type="entry name" value="DEFECTIVE PROBOSCIS EXTENSION RESPONSE DPR -RELATED"/>
    <property type="match status" value="1"/>
</dbReference>
<dbReference type="GO" id="GO:0032589">
    <property type="term" value="C:neuron projection membrane"/>
    <property type="evidence" value="ECO:0007669"/>
    <property type="project" value="TreeGrafter"/>
</dbReference>
<dbReference type="PROSITE" id="PS50835">
    <property type="entry name" value="IG_LIKE"/>
    <property type="match status" value="2"/>
</dbReference>
<keyword evidence="3" id="KW-1185">Reference proteome</keyword>
<feature type="domain" description="Ig-like" evidence="1">
    <location>
        <begin position="86"/>
        <end position="182"/>
    </location>
</feature>
<dbReference type="AlphaFoldDB" id="A0AAV2SIK5"/>
<dbReference type="InterPro" id="IPR007110">
    <property type="entry name" value="Ig-like_dom"/>
</dbReference>
<name>A0AAV2SIK5_MEGNR</name>
<dbReference type="GO" id="GO:0050808">
    <property type="term" value="P:synapse organization"/>
    <property type="evidence" value="ECO:0007669"/>
    <property type="project" value="TreeGrafter"/>
</dbReference>
<dbReference type="EMBL" id="CAXKWB010082076">
    <property type="protein sequence ID" value="CAL4206586.1"/>
    <property type="molecule type" value="Genomic_DNA"/>
</dbReference>
<dbReference type="SMART" id="SM00409">
    <property type="entry name" value="IG"/>
    <property type="match status" value="1"/>
</dbReference>
<dbReference type="Proteomes" id="UP001497623">
    <property type="component" value="Unassembled WGS sequence"/>
</dbReference>
<feature type="domain" description="Ig-like" evidence="1">
    <location>
        <begin position="1"/>
        <end position="72"/>
    </location>
</feature>